<dbReference type="GO" id="GO:1901379">
    <property type="term" value="P:regulation of potassium ion transmembrane transport"/>
    <property type="evidence" value="ECO:0007669"/>
    <property type="project" value="TreeGrafter"/>
</dbReference>
<evidence type="ECO:0000256" key="1">
    <source>
        <dbReference type="ARBA" id="ARBA00004401"/>
    </source>
</evidence>
<reference evidence="7" key="1">
    <citation type="submission" date="2022-03" db="EMBL/GenBank/DDBJ databases">
        <authorList>
            <person name="Alioto T."/>
            <person name="Alioto T."/>
            <person name="Gomez Garrido J."/>
        </authorList>
    </citation>
    <scope>NUCLEOTIDE SEQUENCE</scope>
</reference>
<evidence type="ECO:0000256" key="2">
    <source>
        <dbReference type="ARBA" id="ARBA00023180"/>
    </source>
</evidence>
<dbReference type="PANTHER" id="PTHR11731:SF21">
    <property type="entry name" value="INACTIVE DIPEPTIDYL PEPTIDASE 10"/>
    <property type="match status" value="1"/>
</dbReference>
<dbReference type="Gene3D" id="3.40.50.1820">
    <property type="entry name" value="alpha/beta hydrolase"/>
    <property type="match status" value="1"/>
</dbReference>
<dbReference type="InterPro" id="IPR002469">
    <property type="entry name" value="Peptidase_S9B_N"/>
</dbReference>
<dbReference type="SUPFAM" id="SSF53474">
    <property type="entry name" value="alpha/beta-Hydrolases"/>
    <property type="match status" value="1"/>
</dbReference>
<keyword evidence="2" id="KW-0325">Glycoprotein</keyword>
<dbReference type="GO" id="GO:0003676">
    <property type="term" value="F:nucleic acid binding"/>
    <property type="evidence" value="ECO:0007669"/>
    <property type="project" value="InterPro"/>
</dbReference>
<evidence type="ECO:0000256" key="3">
    <source>
        <dbReference type="PROSITE-ProRule" id="PRU00047"/>
    </source>
</evidence>
<dbReference type="FunFam" id="3.40.50.1820:FF:000003">
    <property type="entry name" value="Dipeptidyl peptidase 4"/>
    <property type="match status" value="1"/>
</dbReference>
<keyword evidence="8" id="KW-1185">Reference proteome</keyword>
<dbReference type="PANTHER" id="PTHR11731">
    <property type="entry name" value="PROTEASE FAMILY S9B,C DIPEPTIDYL-PEPTIDASE IV-RELATED"/>
    <property type="match status" value="1"/>
</dbReference>
<evidence type="ECO:0000256" key="4">
    <source>
        <dbReference type="SAM" id="MobiDB-lite"/>
    </source>
</evidence>
<gene>
    <name evidence="7" type="ORF">PECUL_23A034787</name>
</gene>
<feature type="compositionally biased region" description="Basic residues" evidence="4">
    <location>
        <begin position="7"/>
        <end position="16"/>
    </location>
</feature>
<feature type="compositionally biased region" description="Polar residues" evidence="4">
    <location>
        <begin position="19"/>
        <end position="28"/>
    </location>
</feature>
<comment type="subcellular location">
    <subcellularLocation>
        <location evidence="1">Cell membrane</location>
        <topology evidence="1">Single-pass type II membrane protein</topology>
    </subcellularLocation>
</comment>
<dbReference type="InterPro" id="IPR029058">
    <property type="entry name" value="AB_hydrolase_fold"/>
</dbReference>
<keyword evidence="3" id="KW-0863">Zinc-finger</keyword>
<dbReference type="SUPFAM" id="SSF82171">
    <property type="entry name" value="DPP6 N-terminal domain-like"/>
    <property type="match status" value="1"/>
</dbReference>
<accession>A0AAD1SKL3</accession>
<keyword evidence="3" id="KW-0479">Metal-binding</keyword>
<evidence type="ECO:0000256" key="5">
    <source>
        <dbReference type="SAM" id="Phobius"/>
    </source>
</evidence>
<feature type="transmembrane region" description="Helical" evidence="5">
    <location>
        <begin position="231"/>
        <end position="250"/>
    </location>
</feature>
<feature type="domain" description="CCHC-type" evidence="6">
    <location>
        <begin position="57"/>
        <end position="72"/>
    </location>
</feature>
<dbReference type="GO" id="GO:0008236">
    <property type="term" value="F:serine-type peptidase activity"/>
    <property type="evidence" value="ECO:0007669"/>
    <property type="project" value="InterPro"/>
</dbReference>
<sequence>MCSGQRQKGRGQKLKWRISTPTPQTPTDSEPEAMQVDLIRGPLSNEEKQWRRTHNLCLYCGSAGHYAINCPSKSKRTIAMTAEGAQIQHQCQISDQLDSVTQPLFSLAQGEEAIQRRDITYDLIAIQRRDITYDLIAIHWRDITYDLIAIQRRDITYDLIAIQRRDITYDLIAIQRRDITYDLIAIQRCDITYDLIAIQRRDITCDLIAIQRRDITYDLLAIQRRDITCDLIAIIGVISCMILALIPGLWCNSRRDITCDLIAIQRRDITYDLIAIQRRDITCDLIAIQRRDITYDLIAIQRRDITYDLIAIQRRDITCDLIAIQRRDITYDLITIQRQEIPNSSGSSLTLEDLFRKEFSIYDPEPKWIQDHELVYKDREGYVFRLNVETKEAKTLLENSTFVTFKASRYSVSPDLRYVLLAYDVKQVFHWSFTASYVICDIQTREVWELNPPEVEDSVLQYAEWGATGQQLIYIFENNIYYQREVKGSSLRLTSSGKDGIIYNGIADWLYEEHILQNTLCHWSGVVPEDWKPGDHAKLILLIFLIGFHGKVLMGENTGKLFRWNFNISHSMLGATGPSIPLFLCSLYPLPLTSSSSSSSSSSYTRDTAAPPWTTVTPTAVHPLEPYQNLHMETLNIPHRRKSACYTPINTKYEIISDVWLSKQNEEPVFSKDGSKFFLTVPVKQGGRGEFHHIAMFSVQAKTDIVSVRHLTSGSWEVIKILAYDEPSQKLTFQNCRSSSRGRKARNVSIFGLLNRHCLSCGFAMDQCSYFNAKFSPFNHHFLLHCKGPGVPSVSVHSTNNPSDFFTIENNSVLKEAISQKKIFKSEIKMIQIEDYELPLRLSFPKDFTEKNRYPLLLIIDESPGSQLVTDKFHIDWDSVLINSDNVIVARFDGRGSGFQGLKILQEVHRGIGSVEVKDHIAAVEWLLREPFIDPNRISIYGKGYGGYIASMIIKASERLFKCGALFAPITDMNLYASAFSERYLGMPSKEENTYQASSVLHNIHGFKLKNLLLIHGTADAKVHFQHSAELIKHLIKVGVNHTMQVYPDEGHIISAEKSRFHLYSNLVRFFGECSQSEVIAIPQELEEDE</sequence>
<evidence type="ECO:0000313" key="8">
    <source>
        <dbReference type="Proteomes" id="UP001295444"/>
    </source>
</evidence>
<dbReference type="GO" id="GO:0008270">
    <property type="term" value="F:zinc ion binding"/>
    <property type="evidence" value="ECO:0007669"/>
    <property type="project" value="UniProtKB-KW"/>
</dbReference>
<proteinExistence type="predicted"/>
<protein>
    <submittedName>
        <fullName evidence="7">Inactive dipeptidyl peptidase 10</fullName>
    </submittedName>
</protein>
<dbReference type="SMART" id="SM00343">
    <property type="entry name" value="ZnF_C2HC"/>
    <property type="match status" value="1"/>
</dbReference>
<dbReference type="GO" id="GO:0015459">
    <property type="term" value="F:potassium channel regulator activity"/>
    <property type="evidence" value="ECO:0007669"/>
    <property type="project" value="TreeGrafter"/>
</dbReference>
<dbReference type="GO" id="GO:0006508">
    <property type="term" value="P:proteolysis"/>
    <property type="evidence" value="ECO:0007669"/>
    <property type="project" value="InterPro"/>
</dbReference>
<keyword evidence="5" id="KW-1133">Transmembrane helix</keyword>
<evidence type="ECO:0000313" key="7">
    <source>
        <dbReference type="EMBL" id="CAH2304918.1"/>
    </source>
</evidence>
<dbReference type="PROSITE" id="PS50158">
    <property type="entry name" value="ZF_CCHC"/>
    <property type="match status" value="1"/>
</dbReference>
<keyword evidence="5" id="KW-0812">Transmembrane</keyword>
<keyword evidence="5" id="KW-0472">Membrane</keyword>
<dbReference type="Gene3D" id="2.140.10.30">
    <property type="entry name" value="Dipeptidylpeptidase IV, N-terminal domain"/>
    <property type="match status" value="1"/>
</dbReference>
<dbReference type="SUPFAM" id="SSF57756">
    <property type="entry name" value="Retrovirus zinc finger-like domains"/>
    <property type="match status" value="1"/>
</dbReference>
<dbReference type="Proteomes" id="UP001295444">
    <property type="component" value="Chromosome 07"/>
</dbReference>
<feature type="region of interest" description="Disordered" evidence="4">
    <location>
        <begin position="1"/>
        <end position="32"/>
    </location>
</feature>
<name>A0AAD1SKL3_PELCU</name>
<evidence type="ECO:0000259" key="6">
    <source>
        <dbReference type="PROSITE" id="PS50158"/>
    </source>
</evidence>
<organism evidence="7 8">
    <name type="scientific">Pelobates cultripes</name>
    <name type="common">Western spadefoot toad</name>
    <dbReference type="NCBI Taxonomy" id="61616"/>
    <lineage>
        <taxon>Eukaryota</taxon>
        <taxon>Metazoa</taxon>
        <taxon>Chordata</taxon>
        <taxon>Craniata</taxon>
        <taxon>Vertebrata</taxon>
        <taxon>Euteleostomi</taxon>
        <taxon>Amphibia</taxon>
        <taxon>Batrachia</taxon>
        <taxon>Anura</taxon>
        <taxon>Pelobatoidea</taxon>
        <taxon>Pelobatidae</taxon>
        <taxon>Pelobates</taxon>
    </lineage>
</organism>
<dbReference type="GO" id="GO:0008076">
    <property type="term" value="C:voltage-gated potassium channel complex"/>
    <property type="evidence" value="ECO:0007669"/>
    <property type="project" value="TreeGrafter"/>
</dbReference>
<dbReference type="InterPro" id="IPR001878">
    <property type="entry name" value="Znf_CCHC"/>
</dbReference>
<dbReference type="AlphaFoldDB" id="A0AAD1SKL3"/>
<dbReference type="Pfam" id="PF00930">
    <property type="entry name" value="DPPIV_N"/>
    <property type="match status" value="2"/>
</dbReference>
<dbReference type="InterPro" id="IPR050278">
    <property type="entry name" value="Serine_Prot_S9B/DPPIV"/>
</dbReference>
<keyword evidence="3" id="KW-0862">Zinc</keyword>
<dbReference type="EMBL" id="OW240918">
    <property type="protein sequence ID" value="CAH2304918.1"/>
    <property type="molecule type" value="Genomic_DNA"/>
</dbReference>
<dbReference type="Pfam" id="PF00326">
    <property type="entry name" value="Peptidase_S9"/>
    <property type="match status" value="1"/>
</dbReference>
<dbReference type="InterPro" id="IPR001375">
    <property type="entry name" value="Peptidase_S9_cat"/>
</dbReference>
<dbReference type="InterPro" id="IPR036875">
    <property type="entry name" value="Znf_CCHC_sf"/>
</dbReference>